<dbReference type="Proteomes" id="UP000588017">
    <property type="component" value="Unassembled WGS sequence"/>
</dbReference>
<dbReference type="AlphaFoldDB" id="A0A841K331"/>
<feature type="transmembrane region" description="Helical" evidence="1">
    <location>
        <begin position="241"/>
        <end position="263"/>
    </location>
</feature>
<keyword evidence="1" id="KW-1133">Transmembrane helix</keyword>
<dbReference type="EMBL" id="JACHEH010000002">
    <property type="protein sequence ID" value="MBB6167168.1"/>
    <property type="molecule type" value="Genomic_DNA"/>
</dbReference>
<evidence type="ECO:0000313" key="3">
    <source>
        <dbReference type="Proteomes" id="UP000588017"/>
    </source>
</evidence>
<dbReference type="InterPro" id="IPR019088">
    <property type="entry name" value="CHP02186-rel_TM"/>
</dbReference>
<protein>
    <submittedName>
        <fullName evidence="2">Uncharacterized protein (TIGR02186 family)</fullName>
    </submittedName>
</protein>
<dbReference type="RefSeq" id="WP_183332483.1">
    <property type="nucleotide sequence ID" value="NZ_BMHX01000002.1"/>
</dbReference>
<dbReference type="Pfam" id="PF09608">
    <property type="entry name" value="Alph_Pro_TM"/>
    <property type="match status" value="1"/>
</dbReference>
<keyword evidence="1" id="KW-0472">Membrane</keyword>
<gene>
    <name evidence="2" type="ORF">HNQ73_000786</name>
</gene>
<name>A0A841K331_9HYPH</name>
<keyword evidence="1" id="KW-0812">Transmembrane</keyword>
<reference evidence="2 3" key="1">
    <citation type="submission" date="2020-08" db="EMBL/GenBank/DDBJ databases">
        <title>Genomic Encyclopedia of Type Strains, Phase IV (KMG-IV): sequencing the most valuable type-strain genomes for metagenomic binning, comparative biology and taxonomic classification.</title>
        <authorList>
            <person name="Goeker M."/>
        </authorList>
    </citation>
    <scope>NUCLEOTIDE SEQUENCE [LARGE SCALE GENOMIC DNA]</scope>
    <source>
        <strain evidence="2 3">DSM 101465</strain>
    </source>
</reference>
<sequence length="266" mass="28965">MTAMRLPQMASSWLLVGAAAALAGLLASLAPAAAETLILSLSTHRVAITSTYTGSSIVVFGAIERDERTVARAAPYDIVITVRGPRRTTIVREKEKVGPLWLNTSQRRFVDLPTYLAVLSSRPIGEIAGGPFLTRYRLGLAMQITAPGMEQIVSEEPFRDALLRLKKEQRLFAEDPRGVTFLTPTIFRAPITLPAVAPTGNYDVEVALFVDGAQLARQTTNFEVVKTGFEQATVTLAHDHAILYGLGVVIMAVVFGWLATVIFRRD</sequence>
<comment type="caution">
    <text evidence="2">The sequence shown here is derived from an EMBL/GenBank/DDBJ whole genome shotgun (WGS) entry which is preliminary data.</text>
</comment>
<keyword evidence="3" id="KW-1185">Reference proteome</keyword>
<evidence type="ECO:0000256" key="1">
    <source>
        <dbReference type="SAM" id="Phobius"/>
    </source>
</evidence>
<evidence type="ECO:0000313" key="2">
    <source>
        <dbReference type="EMBL" id="MBB6167168.1"/>
    </source>
</evidence>
<accession>A0A841K331</accession>
<proteinExistence type="predicted"/>
<organism evidence="2 3">
    <name type="scientific">Chelatococcus composti</name>
    <dbReference type="NCBI Taxonomy" id="1743235"/>
    <lineage>
        <taxon>Bacteria</taxon>
        <taxon>Pseudomonadati</taxon>
        <taxon>Pseudomonadota</taxon>
        <taxon>Alphaproteobacteria</taxon>
        <taxon>Hyphomicrobiales</taxon>
        <taxon>Chelatococcaceae</taxon>
        <taxon>Chelatococcus</taxon>
    </lineage>
</organism>